<dbReference type="Proteomes" id="UP000531561">
    <property type="component" value="Unassembled WGS sequence"/>
</dbReference>
<organism evidence="9 10">
    <name type="scientific">Botrytis fragariae</name>
    <dbReference type="NCBI Taxonomy" id="1964551"/>
    <lineage>
        <taxon>Eukaryota</taxon>
        <taxon>Fungi</taxon>
        <taxon>Dikarya</taxon>
        <taxon>Ascomycota</taxon>
        <taxon>Pezizomycotina</taxon>
        <taxon>Leotiomycetes</taxon>
        <taxon>Helotiales</taxon>
        <taxon>Sclerotiniaceae</taxon>
        <taxon>Botrytis</taxon>
    </lineage>
</organism>
<dbReference type="AlphaFoldDB" id="A0A8H6ANN3"/>
<dbReference type="CDD" id="cd00590">
    <property type="entry name" value="RRM_SF"/>
    <property type="match status" value="1"/>
</dbReference>
<dbReference type="EMBL" id="JABFCT010000013">
    <property type="protein sequence ID" value="KAF5870759.1"/>
    <property type="molecule type" value="Genomic_DNA"/>
</dbReference>
<dbReference type="SUPFAM" id="SSF54928">
    <property type="entry name" value="RNA-binding domain, RBD"/>
    <property type="match status" value="2"/>
</dbReference>
<dbReference type="GeneID" id="59263348"/>
<dbReference type="InterPro" id="IPR051106">
    <property type="entry name" value="RNA-bind/splicing_reg"/>
</dbReference>
<keyword evidence="2" id="KW-0507">mRNA processing</keyword>
<evidence type="ECO:0000256" key="6">
    <source>
        <dbReference type="PROSITE-ProRule" id="PRU00176"/>
    </source>
</evidence>
<name>A0A8H6ANN3_9HELO</name>
<evidence type="ECO:0000313" key="10">
    <source>
        <dbReference type="Proteomes" id="UP000531561"/>
    </source>
</evidence>
<feature type="region of interest" description="Disordered" evidence="7">
    <location>
        <begin position="372"/>
        <end position="430"/>
    </location>
</feature>
<evidence type="ECO:0000256" key="3">
    <source>
        <dbReference type="ARBA" id="ARBA00022884"/>
    </source>
</evidence>
<proteinExistence type="predicted"/>
<feature type="compositionally biased region" description="Basic and acidic residues" evidence="7">
    <location>
        <begin position="409"/>
        <end position="430"/>
    </location>
</feature>
<dbReference type="GO" id="GO:0006397">
    <property type="term" value="P:mRNA processing"/>
    <property type="evidence" value="ECO:0007669"/>
    <property type="project" value="UniProtKB-KW"/>
</dbReference>
<evidence type="ECO:0000256" key="5">
    <source>
        <dbReference type="ARBA" id="ARBA00023242"/>
    </source>
</evidence>
<dbReference type="GO" id="GO:0005634">
    <property type="term" value="C:nucleus"/>
    <property type="evidence" value="ECO:0007669"/>
    <property type="project" value="UniProtKB-SubCell"/>
</dbReference>
<evidence type="ECO:0000256" key="7">
    <source>
        <dbReference type="SAM" id="MobiDB-lite"/>
    </source>
</evidence>
<keyword evidence="3 6" id="KW-0694">RNA-binding</keyword>
<dbReference type="GO" id="GO:0008380">
    <property type="term" value="P:RNA splicing"/>
    <property type="evidence" value="ECO:0007669"/>
    <property type="project" value="UniProtKB-KW"/>
</dbReference>
<feature type="compositionally biased region" description="Gly residues" evidence="7">
    <location>
        <begin position="396"/>
        <end position="408"/>
    </location>
</feature>
<evidence type="ECO:0000256" key="2">
    <source>
        <dbReference type="ARBA" id="ARBA00022664"/>
    </source>
</evidence>
<dbReference type="GO" id="GO:0003723">
    <property type="term" value="F:RNA binding"/>
    <property type="evidence" value="ECO:0007669"/>
    <property type="project" value="UniProtKB-UniRule"/>
</dbReference>
<dbReference type="InterPro" id="IPR035979">
    <property type="entry name" value="RBD_domain_sf"/>
</dbReference>
<evidence type="ECO:0000313" key="9">
    <source>
        <dbReference type="EMBL" id="KAF5870759.1"/>
    </source>
</evidence>
<keyword evidence="10" id="KW-1185">Reference proteome</keyword>
<protein>
    <submittedName>
        <fullName evidence="9">Putative nucleic acid-binding protein</fullName>
    </submittedName>
</protein>
<dbReference type="Gene3D" id="3.30.70.330">
    <property type="match status" value="2"/>
</dbReference>
<dbReference type="PROSITE" id="PS50102">
    <property type="entry name" value="RRM"/>
    <property type="match status" value="2"/>
</dbReference>
<keyword evidence="4" id="KW-0508">mRNA splicing</keyword>
<comment type="subcellular location">
    <subcellularLocation>
        <location evidence="1">Nucleus</location>
    </subcellularLocation>
</comment>
<gene>
    <name evidence="9" type="ORF">Bfra_009312</name>
</gene>
<evidence type="ECO:0000256" key="1">
    <source>
        <dbReference type="ARBA" id="ARBA00004123"/>
    </source>
</evidence>
<accession>A0A8H6ANN3</accession>
<feature type="domain" description="RRM" evidence="8">
    <location>
        <begin position="202"/>
        <end position="279"/>
    </location>
</feature>
<dbReference type="OrthoDB" id="6730379at2759"/>
<dbReference type="PANTHER" id="PTHR48028">
    <property type="entry name" value="GLYCINE-RICH RNA-BINDING PROTEIN RZ1A"/>
    <property type="match status" value="1"/>
</dbReference>
<keyword evidence="5" id="KW-0539">Nucleus</keyword>
<dbReference type="SMART" id="SM00360">
    <property type="entry name" value="RRM"/>
    <property type="match status" value="2"/>
</dbReference>
<sequence>MKEQPGFTNIQLLPIELAIVEVISEKIWWLMSCLKDQSIRKQIAVADRQHLLPVDRLFIFHPFKCLQLGKKSLIKPISSNKAANMHFVRRAALRAASNASFVSKPRTINTTSPFVVRASNERISTAVFRRFASDDAHTREENVDAQEEGAVRSAINSAAETVSEYASEAKETVAQATGFGSRNVGFGGRDRNADRPSIEPNNGVYIGNLLFDITEEDLKKEFEHFGTITDVRVTRDARGLSKGFAYIDFADVQSATAAIEAKNQTIFEGRRLVVNYVNRTPKIRDQNPPSKCLFIGNLAFEMSDADLNSLFREVRNVIDVRVAIDRRTGQPRGFAHADFVDVDSAMKALEQLQGKEVFNRRLRVDYSLGERSAGGRERNDRGFGNNDRGNNDRGGRGSYGGGRGGYGGDRGDRGGYGGDRGDRGGRGSSF</sequence>
<dbReference type="InterPro" id="IPR012677">
    <property type="entry name" value="Nucleotide-bd_a/b_plait_sf"/>
</dbReference>
<reference evidence="9 10" key="1">
    <citation type="journal article" date="2020" name="Phytopathology">
        <title>A high-quality genome resource of Botrytis fragariae, a new and rapidly spreading fungal pathogen causing strawberry gray mold in the U.S.A.</title>
        <authorList>
            <person name="Wu Y."/>
            <person name="Saski C.A."/>
            <person name="Schnabel G."/>
            <person name="Xiao S."/>
            <person name="Hu M."/>
        </authorList>
    </citation>
    <scope>NUCLEOTIDE SEQUENCE [LARGE SCALE GENOMIC DNA]</scope>
    <source>
        <strain evidence="9 10">BVB16</strain>
    </source>
</reference>
<comment type="caution">
    <text evidence="9">The sequence shown here is derived from an EMBL/GenBank/DDBJ whole genome shotgun (WGS) entry which is preliminary data.</text>
</comment>
<feature type="domain" description="RRM" evidence="8">
    <location>
        <begin position="291"/>
        <end position="369"/>
    </location>
</feature>
<dbReference type="PANTHER" id="PTHR48028:SF4">
    <property type="entry name" value="SC35-LIKE SPLICING FACTOR"/>
    <property type="match status" value="1"/>
</dbReference>
<dbReference type="FunFam" id="3.30.70.330:FF:000843">
    <property type="entry name" value="Nucleic acid-binding protein"/>
    <property type="match status" value="1"/>
</dbReference>
<evidence type="ECO:0000259" key="8">
    <source>
        <dbReference type="PROSITE" id="PS50102"/>
    </source>
</evidence>
<dbReference type="Pfam" id="PF00076">
    <property type="entry name" value="RRM_1"/>
    <property type="match status" value="2"/>
</dbReference>
<dbReference type="RefSeq" id="XP_037189706.1">
    <property type="nucleotide sequence ID" value="XM_037339656.1"/>
</dbReference>
<evidence type="ECO:0000256" key="4">
    <source>
        <dbReference type="ARBA" id="ARBA00023187"/>
    </source>
</evidence>
<dbReference type="InterPro" id="IPR000504">
    <property type="entry name" value="RRM_dom"/>
</dbReference>